<dbReference type="Pfam" id="PF01790">
    <property type="entry name" value="LGT"/>
    <property type="match status" value="1"/>
</dbReference>
<keyword evidence="2 7" id="KW-1003">Cell membrane</keyword>
<evidence type="ECO:0000313" key="9">
    <source>
        <dbReference type="Proteomes" id="UP000246132"/>
    </source>
</evidence>
<dbReference type="PANTHER" id="PTHR30589">
    <property type="entry name" value="PROLIPOPROTEIN DIACYLGLYCERYL TRANSFERASE"/>
    <property type="match status" value="1"/>
</dbReference>
<dbReference type="OrthoDB" id="871140at2"/>
<dbReference type="GO" id="GO:0005886">
    <property type="term" value="C:plasma membrane"/>
    <property type="evidence" value="ECO:0007669"/>
    <property type="project" value="UniProtKB-SubCell"/>
</dbReference>
<comment type="catalytic activity">
    <reaction evidence="7">
        <text>L-cysteinyl-[prolipoprotein] + a 1,2-diacyl-sn-glycero-3-phospho-(1'-sn-glycerol) = an S-1,2-diacyl-sn-glyceryl-L-cysteinyl-[prolipoprotein] + sn-glycerol 1-phosphate + H(+)</text>
        <dbReference type="Rhea" id="RHEA:56712"/>
        <dbReference type="Rhea" id="RHEA-COMP:14679"/>
        <dbReference type="Rhea" id="RHEA-COMP:14680"/>
        <dbReference type="ChEBI" id="CHEBI:15378"/>
        <dbReference type="ChEBI" id="CHEBI:29950"/>
        <dbReference type="ChEBI" id="CHEBI:57685"/>
        <dbReference type="ChEBI" id="CHEBI:64716"/>
        <dbReference type="ChEBI" id="CHEBI:140658"/>
        <dbReference type="EC" id="2.5.1.145"/>
    </reaction>
</comment>
<dbReference type="HAMAP" id="MF_01147">
    <property type="entry name" value="Lgt"/>
    <property type="match status" value="1"/>
</dbReference>
<dbReference type="PANTHER" id="PTHR30589:SF0">
    <property type="entry name" value="PHOSPHATIDYLGLYCEROL--PROLIPOPROTEIN DIACYLGLYCERYL TRANSFERASE"/>
    <property type="match status" value="1"/>
</dbReference>
<comment type="similarity">
    <text evidence="1 7">Belongs to the Lgt family.</text>
</comment>
<keyword evidence="4 7" id="KW-0812">Transmembrane</keyword>
<comment type="function">
    <text evidence="7">Catalyzes the transfer of the diacylglyceryl group from phosphatidylglycerol to the sulfhydryl group of the N-terminal cysteine of a prolipoprotein, the first step in the formation of mature lipoproteins.</text>
</comment>
<sequence length="291" mass="32174">MDVFTPALLTQTALAFPDIDPVLIQIGPVAIRWYSLGYIVGIVIGWVLARRMVHNERLWGGPAPIQPVDIDDFLLWATIGIIAGGRIGYVLFYDLGTFLAEPLRIFTVWQGGMSFHGGLIGTTLAMLFFARSRGIDPWRLFDVIAAVAPIGIGLVRIANFINAELYGRPSDVGWAMVFPTDPERLPRHPSQLYEAFLEGLVLFILLWVAVHIWLKLRNPRFVTGLFVGGYGAARTFVEFFREPDPQLGFLLGTEWLTMGMVLSIPMALLGLALVLSARPAKPVPAATDETK</sequence>
<keyword evidence="8" id="KW-0449">Lipoprotein</keyword>
<dbReference type="InterPro" id="IPR001640">
    <property type="entry name" value="Lgt"/>
</dbReference>
<feature type="transmembrane region" description="Helical" evidence="7">
    <location>
        <begin position="195"/>
        <end position="214"/>
    </location>
</feature>
<evidence type="ECO:0000256" key="7">
    <source>
        <dbReference type="HAMAP-Rule" id="MF_01147"/>
    </source>
</evidence>
<evidence type="ECO:0000256" key="2">
    <source>
        <dbReference type="ARBA" id="ARBA00022475"/>
    </source>
</evidence>
<comment type="pathway">
    <text evidence="7">Protein modification; lipoprotein biosynthesis (diacylglyceryl transfer).</text>
</comment>
<dbReference type="NCBIfam" id="TIGR00544">
    <property type="entry name" value="lgt"/>
    <property type="match status" value="1"/>
</dbReference>
<dbReference type="GO" id="GO:0008961">
    <property type="term" value="F:phosphatidylglycerol-prolipoprotein diacylglyceryl transferase activity"/>
    <property type="evidence" value="ECO:0007669"/>
    <property type="project" value="UniProtKB-UniRule"/>
</dbReference>
<organism evidence="8 9">
    <name type="scientific">Oceaniradius stylonematis</name>
    <dbReference type="NCBI Taxonomy" id="2184161"/>
    <lineage>
        <taxon>Bacteria</taxon>
        <taxon>Pseudomonadati</taxon>
        <taxon>Pseudomonadota</taxon>
        <taxon>Alphaproteobacteria</taxon>
        <taxon>Hyphomicrobiales</taxon>
        <taxon>Ahrensiaceae</taxon>
        <taxon>Oceaniradius</taxon>
    </lineage>
</organism>
<feature type="transmembrane region" description="Helical" evidence="7">
    <location>
        <begin position="105"/>
        <end position="128"/>
    </location>
</feature>
<keyword evidence="5 7" id="KW-1133">Transmembrane helix</keyword>
<dbReference type="EMBL" id="QFWV02000008">
    <property type="protein sequence ID" value="RKF05863.1"/>
    <property type="molecule type" value="Genomic_DNA"/>
</dbReference>
<evidence type="ECO:0000313" key="8">
    <source>
        <dbReference type="EMBL" id="RKF05863.1"/>
    </source>
</evidence>
<feature type="transmembrane region" description="Helical" evidence="7">
    <location>
        <begin position="140"/>
        <end position="161"/>
    </location>
</feature>
<proteinExistence type="inferred from homology"/>
<evidence type="ECO:0000256" key="4">
    <source>
        <dbReference type="ARBA" id="ARBA00022692"/>
    </source>
</evidence>
<dbReference type="AlphaFoldDB" id="A0A3A8AJ58"/>
<gene>
    <name evidence="7" type="primary">lgt</name>
    <name evidence="8" type="ORF">DEM25_014920</name>
</gene>
<name>A0A3A8AJ58_9HYPH</name>
<dbReference type="GO" id="GO:0042158">
    <property type="term" value="P:lipoprotein biosynthetic process"/>
    <property type="evidence" value="ECO:0007669"/>
    <property type="project" value="UniProtKB-UniRule"/>
</dbReference>
<feature type="transmembrane region" description="Helical" evidence="7">
    <location>
        <begin position="221"/>
        <end position="240"/>
    </location>
</feature>
<dbReference type="UniPathway" id="UPA00664"/>
<feature type="transmembrane region" description="Helical" evidence="7">
    <location>
        <begin position="255"/>
        <end position="275"/>
    </location>
</feature>
<keyword evidence="6 7" id="KW-0472">Membrane</keyword>
<keyword evidence="9" id="KW-1185">Reference proteome</keyword>
<accession>A0A3A8AJ58</accession>
<evidence type="ECO:0000256" key="6">
    <source>
        <dbReference type="ARBA" id="ARBA00023136"/>
    </source>
</evidence>
<evidence type="ECO:0000256" key="3">
    <source>
        <dbReference type="ARBA" id="ARBA00022679"/>
    </source>
</evidence>
<feature type="transmembrane region" description="Helical" evidence="7">
    <location>
        <begin position="31"/>
        <end position="49"/>
    </location>
</feature>
<dbReference type="RefSeq" id="WP_109768230.1">
    <property type="nucleotide sequence ID" value="NZ_QFWV02000008.1"/>
</dbReference>
<evidence type="ECO:0000256" key="1">
    <source>
        <dbReference type="ARBA" id="ARBA00007150"/>
    </source>
</evidence>
<reference evidence="8 9" key="1">
    <citation type="journal article" date="2018" name="Int. J. Syst. Bacteriol.">
        <title>Oceaniradius stylonemae gen. nov., sp. nov., isolated from a red alga, Stylonema cornu-cervi.</title>
        <authorList>
            <person name="Jeong S."/>
        </authorList>
    </citation>
    <scope>NUCLEOTIDE SEQUENCE [LARGE SCALE GENOMIC DNA]</scope>
    <source>
        <strain evidence="8 9">StC1</strain>
    </source>
</reference>
<dbReference type="EC" id="2.5.1.145" evidence="7"/>
<comment type="caution">
    <text evidence="8">The sequence shown here is derived from an EMBL/GenBank/DDBJ whole genome shotgun (WGS) entry which is preliminary data.</text>
</comment>
<feature type="binding site" evidence="7">
    <location>
        <position position="156"/>
    </location>
    <ligand>
        <name>a 1,2-diacyl-sn-glycero-3-phospho-(1'-sn-glycerol)</name>
        <dbReference type="ChEBI" id="CHEBI:64716"/>
    </ligand>
</feature>
<dbReference type="Proteomes" id="UP000246132">
    <property type="component" value="Unassembled WGS sequence"/>
</dbReference>
<protein>
    <recommendedName>
        <fullName evidence="7">Phosphatidylglycerol--prolipoprotein diacylglyceryl transferase</fullName>
        <ecNumber evidence="7">2.5.1.145</ecNumber>
    </recommendedName>
</protein>
<evidence type="ECO:0000256" key="5">
    <source>
        <dbReference type="ARBA" id="ARBA00022989"/>
    </source>
</evidence>
<feature type="transmembrane region" description="Helical" evidence="7">
    <location>
        <begin position="73"/>
        <end position="93"/>
    </location>
</feature>
<keyword evidence="3 7" id="KW-0808">Transferase</keyword>
<comment type="subcellular location">
    <subcellularLocation>
        <location evidence="7">Cell membrane</location>
        <topology evidence="7">Multi-pass membrane protein</topology>
    </subcellularLocation>
</comment>